<protein>
    <submittedName>
        <fullName evidence="2">Uncharacterized protein</fullName>
    </submittedName>
</protein>
<comment type="caution">
    <text evidence="2">The sequence shown here is derived from an EMBL/GenBank/DDBJ whole genome shotgun (WGS) entry which is preliminary data.</text>
</comment>
<accession>A0AAD4LMR2</accession>
<evidence type="ECO:0000256" key="1">
    <source>
        <dbReference type="SAM" id="MobiDB-lite"/>
    </source>
</evidence>
<dbReference type="AlphaFoldDB" id="A0AAD4LMR2"/>
<evidence type="ECO:0000313" key="3">
    <source>
        <dbReference type="Proteomes" id="UP001201163"/>
    </source>
</evidence>
<dbReference type="EMBL" id="JAKELL010000010">
    <property type="protein sequence ID" value="KAH8995989.1"/>
    <property type="molecule type" value="Genomic_DNA"/>
</dbReference>
<reference evidence="2" key="1">
    <citation type="submission" date="2022-01" db="EMBL/GenBank/DDBJ databases">
        <title>Comparative genomics reveals a dynamic genome evolution in the ectomycorrhizal milk-cap (Lactarius) mushrooms.</title>
        <authorList>
            <consortium name="DOE Joint Genome Institute"/>
            <person name="Lebreton A."/>
            <person name="Tang N."/>
            <person name="Kuo A."/>
            <person name="LaButti K."/>
            <person name="Drula E."/>
            <person name="Barry K."/>
            <person name="Clum A."/>
            <person name="Lipzen A."/>
            <person name="Mousain D."/>
            <person name="Ng V."/>
            <person name="Wang R."/>
            <person name="Wang X."/>
            <person name="Dai Y."/>
            <person name="Henrissat B."/>
            <person name="Grigoriev I.V."/>
            <person name="Guerin-Laguette A."/>
            <person name="Yu F."/>
            <person name="Martin F.M."/>
        </authorList>
    </citation>
    <scope>NUCLEOTIDE SEQUENCE</scope>
    <source>
        <strain evidence="2">QP</strain>
    </source>
</reference>
<keyword evidence="3" id="KW-1185">Reference proteome</keyword>
<organism evidence="2 3">
    <name type="scientific">Lactarius akahatsu</name>
    <dbReference type="NCBI Taxonomy" id="416441"/>
    <lineage>
        <taxon>Eukaryota</taxon>
        <taxon>Fungi</taxon>
        <taxon>Dikarya</taxon>
        <taxon>Basidiomycota</taxon>
        <taxon>Agaricomycotina</taxon>
        <taxon>Agaricomycetes</taxon>
        <taxon>Russulales</taxon>
        <taxon>Russulaceae</taxon>
        <taxon>Lactarius</taxon>
    </lineage>
</organism>
<name>A0AAD4LMR2_9AGAM</name>
<evidence type="ECO:0000313" key="2">
    <source>
        <dbReference type="EMBL" id="KAH8995989.1"/>
    </source>
</evidence>
<gene>
    <name evidence="2" type="ORF">EDB92DRAFT_1844358</name>
</gene>
<feature type="compositionally biased region" description="Pro residues" evidence="1">
    <location>
        <begin position="191"/>
        <end position="202"/>
    </location>
</feature>
<sequence>MLFNQIVVELPYLSHFTNIIEGLKLSVAEVSFGRDAVSIITDDNTPGYNGRFSLHVMSKQLDWQKIYCAAQICSTLMPALSGVEKLTLKFYDRMMPTEWQNGEIDSTTWHELLRASIGVRELHISAALSQELSRALQVAEARSDPGLLPSLQKLGSEFEWKPTDNPFGSFIDARRVAGRPVHSSFLLSRPPESPPIRPPPQILQPRRRPHRPFLVVANPVSDSDSSD</sequence>
<dbReference type="Proteomes" id="UP001201163">
    <property type="component" value="Unassembled WGS sequence"/>
</dbReference>
<feature type="region of interest" description="Disordered" evidence="1">
    <location>
        <begin position="184"/>
        <end position="227"/>
    </location>
</feature>
<proteinExistence type="predicted"/>